<evidence type="ECO:0000256" key="3">
    <source>
        <dbReference type="ARBA" id="ARBA00023242"/>
    </source>
</evidence>
<dbReference type="PANTHER" id="PTHR12549">
    <property type="entry name" value="JMJC DOMAIN-CONTAINING HISTONE DEMETHYLATION PROTEIN"/>
    <property type="match status" value="1"/>
</dbReference>
<reference evidence="6" key="1">
    <citation type="submission" date="2023-07" db="EMBL/GenBank/DDBJ databases">
        <title>Chromosome-level genome assembly of Artemia franciscana.</title>
        <authorList>
            <person name="Jo E."/>
        </authorList>
    </citation>
    <scope>NUCLEOTIDE SEQUENCE</scope>
    <source>
        <tissue evidence="6">Whole body</tissue>
    </source>
</reference>
<evidence type="ECO:0000259" key="5">
    <source>
        <dbReference type="PROSITE" id="PS51184"/>
    </source>
</evidence>
<evidence type="ECO:0000256" key="2">
    <source>
        <dbReference type="ARBA" id="ARBA00022723"/>
    </source>
</evidence>
<dbReference type="Gene3D" id="2.60.120.650">
    <property type="entry name" value="Cupin"/>
    <property type="match status" value="1"/>
</dbReference>
<evidence type="ECO:0000256" key="4">
    <source>
        <dbReference type="SAM" id="MobiDB-lite"/>
    </source>
</evidence>
<keyword evidence="3" id="KW-0539">Nucleus</keyword>
<dbReference type="EMBL" id="JAVRJZ010000015">
    <property type="protein sequence ID" value="KAK2712858.1"/>
    <property type="molecule type" value="Genomic_DNA"/>
</dbReference>
<evidence type="ECO:0000313" key="6">
    <source>
        <dbReference type="EMBL" id="KAK2712858.1"/>
    </source>
</evidence>
<dbReference type="SUPFAM" id="SSF51197">
    <property type="entry name" value="Clavaminate synthase-like"/>
    <property type="match status" value="1"/>
</dbReference>
<dbReference type="GO" id="GO:0000118">
    <property type="term" value="C:histone deacetylase complex"/>
    <property type="evidence" value="ECO:0007669"/>
    <property type="project" value="TreeGrafter"/>
</dbReference>
<evidence type="ECO:0000313" key="7">
    <source>
        <dbReference type="Proteomes" id="UP001187531"/>
    </source>
</evidence>
<dbReference type="Pfam" id="PF02373">
    <property type="entry name" value="JmjC"/>
    <property type="match status" value="1"/>
</dbReference>
<dbReference type="GO" id="GO:0006357">
    <property type="term" value="P:regulation of transcription by RNA polymerase II"/>
    <property type="evidence" value="ECO:0007669"/>
    <property type="project" value="TreeGrafter"/>
</dbReference>
<organism evidence="6 7">
    <name type="scientific">Artemia franciscana</name>
    <name type="common">Brine shrimp</name>
    <name type="synonym">Artemia sanfranciscana</name>
    <dbReference type="NCBI Taxonomy" id="6661"/>
    <lineage>
        <taxon>Eukaryota</taxon>
        <taxon>Metazoa</taxon>
        <taxon>Ecdysozoa</taxon>
        <taxon>Arthropoda</taxon>
        <taxon>Crustacea</taxon>
        <taxon>Branchiopoda</taxon>
        <taxon>Anostraca</taxon>
        <taxon>Artemiidae</taxon>
        <taxon>Artemia</taxon>
    </lineage>
</organism>
<dbReference type="GO" id="GO:0031490">
    <property type="term" value="F:chromatin DNA binding"/>
    <property type="evidence" value="ECO:0007669"/>
    <property type="project" value="TreeGrafter"/>
</dbReference>
<dbReference type="Proteomes" id="UP001187531">
    <property type="component" value="Unassembled WGS sequence"/>
</dbReference>
<feature type="region of interest" description="Disordered" evidence="4">
    <location>
        <begin position="13"/>
        <end position="39"/>
    </location>
</feature>
<dbReference type="PROSITE" id="PS51184">
    <property type="entry name" value="JMJC"/>
    <property type="match status" value="1"/>
</dbReference>
<keyword evidence="7" id="KW-1185">Reference proteome</keyword>
<dbReference type="AlphaFoldDB" id="A0AA88KZ11"/>
<sequence length="602" mass="67588">MIGDYFRARFSVPGKERDAESENKENGNKEKESGKLNGHDSRGWLLCSNRFAHLLDSLMPTQIIAGNALDRVSENLHLTRAKLGLPQNCGCAEAMKYKSETENVKNGSINKIPDSNSLTRVRGIKPGGSGELKLPAKVGPSGPSEVDQEESTTVITKFIHEVLLADDALSNGTDGAPPAKRLKVFGEQHKPWCLENNSHCSRSPRLMTNDYSKLLYPTVPHSLECEGTLLRIENSFAPGSQDLFHDQWMRGQPVVVAKVSDKLNVDLWTPESFSREFGSTKNHFVNCITGNIVPNQPMSKFWEGFEKYSKRLKDEKGQPMLLKLKDWPQTDDFAELLTTRFEDLMRALPFGDYTQRNGRYNLAGRLPDCFVRPDLGPKMYVAYGHPALHSVGTTNLHVDVSCAVNVMVNIGVPQDTPNNEDLLQESFKCLEYEKVDNSSIHRIKKNKSIPGAIWHIYHANDADKIRDLLTKVALEKGETIIVKTDPIHDQVNYLDSTLRERLYKEYNVRGYTIVQCLGDAVFIPAGAPHQVRNLNSCIKVAEDFVSPENISRCLQLTEEFRSLSEKHGNHEDKLQLKNIIYHAVKDCLSVLSQNNGSDVSEN</sequence>
<keyword evidence="2" id="KW-0479">Metal-binding</keyword>
<proteinExistence type="predicted"/>
<dbReference type="SMART" id="SM00558">
    <property type="entry name" value="JmjC"/>
    <property type="match status" value="1"/>
</dbReference>
<evidence type="ECO:0000256" key="1">
    <source>
        <dbReference type="ARBA" id="ARBA00004123"/>
    </source>
</evidence>
<accession>A0AA88KZ11</accession>
<dbReference type="InterPro" id="IPR045109">
    <property type="entry name" value="LSDs-like"/>
</dbReference>
<feature type="region of interest" description="Disordered" evidence="4">
    <location>
        <begin position="125"/>
        <end position="150"/>
    </location>
</feature>
<dbReference type="GO" id="GO:0003712">
    <property type="term" value="F:transcription coregulator activity"/>
    <property type="evidence" value="ECO:0007669"/>
    <property type="project" value="TreeGrafter"/>
</dbReference>
<dbReference type="GO" id="GO:0046872">
    <property type="term" value="F:metal ion binding"/>
    <property type="evidence" value="ECO:0007669"/>
    <property type="project" value="UniProtKB-KW"/>
</dbReference>
<feature type="domain" description="JmjC" evidence="5">
    <location>
        <begin position="355"/>
        <end position="561"/>
    </location>
</feature>
<comment type="subcellular location">
    <subcellularLocation>
        <location evidence="1">Nucleus</location>
    </subcellularLocation>
</comment>
<dbReference type="GO" id="GO:0032454">
    <property type="term" value="F:histone H3K9 demethylase activity"/>
    <property type="evidence" value="ECO:0007669"/>
    <property type="project" value="InterPro"/>
</dbReference>
<protein>
    <recommendedName>
        <fullName evidence="5">JmjC domain-containing protein</fullName>
    </recommendedName>
</protein>
<dbReference type="PANTHER" id="PTHR12549:SF38">
    <property type="entry name" value="JMJC DOMAIN-CONTAINING HISTONE DEMETHYLASE 2, ISOFORM A"/>
    <property type="match status" value="1"/>
</dbReference>
<gene>
    <name evidence="6" type="ORF">QYM36_011528</name>
</gene>
<comment type="caution">
    <text evidence="6">The sequence shown here is derived from an EMBL/GenBank/DDBJ whole genome shotgun (WGS) entry which is preliminary data.</text>
</comment>
<feature type="compositionally biased region" description="Basic and acidic residues" evidence="4">
    <location>
        <begin position="14"/>
        <end position="39"/>
    </location>
</feature>
<name>A0AA88KZ11_ARTSF</name>
<dbReference type="InterPro" id="IPR003347">
    <property type="entry name" value="JmjC_dom"/>
</dbReference>
<dbReference type="GO" id="GO:0000785">
    <property type="term" value="C:chromatin"/>
    <property type="evidence" value="ECO:0007669"/>
    <property type="project" value="TreeGrafter"/>
</dbReference>